<dbReference type="RefSeq" id="WP_204604596.1">
    <property type="nucleotide sequence ID" value="NZ_JBHSED010000071.1"/>
</dbReference>
<dbReference type="Proteomes" id="UP001595755">
    <property type="component" value="Unassembled WGS sequence"/>
</dbReference>
<protein>
    <submittedName>
        <fullName evidence="3">Copper amine oxidase N-terminal domain-containing protein</fullName>
    </submittedName>
</protein>
<sequence>MKKVITGTFLALTLFMTSLPAYAADSQIKIDGVAVSSDAKPETKNNRIMVPLRIISENLGAKVNWSNSEVTLTKNKMKVMLKPNSKSAVKNDEALQMDVEPYVKDDRMFVPLRFIAETFGCKVNYSGSTVTVDTAPLAIEGVKVKALQQEYRMTMGGVVQQVSGNAYHEAIYHLFTENKGAKAEAPAKYAWNADIDTPGSYYKNAQYDFLDEKGNSVKRFDLYSLLNAFPSELLEGYPAALLHDATEDQWYLFNDAAVKSIGQLVDTAARNGFLKVIINTVV</sequence>
<dbReference type="EMBL" id="JBHSED010000071">
    <property type="protein sequence ID" value="MFC4307173.1"/>
    <property type="molecule type" value="Genomic_DNA"/>
</dbReference>
<proteinExistence type="predicted"/>
<accession>A0ABV8SJV1</accession>
<name>A0ABV8SJV1_9BACL</name>
<gene>
    <name evidence="3" type="ORF">ACFO1S_27485</name>
</gene>
<dbReference type="InterPro" id="IPR012854">
    <property type="entry name" value="Cu_amine_oxidase-like_N"/>
</dbReference>
<feature type="domain" description="Copper amine oxidase-like N-terminal" evidence="2">
    <location>
        <begin position="30"/>
        <end position="132"/>
    </location>
</feature>
<dbReference type="SUPFAM" id="SSF55383">
    <property type="entry name" value="Copper amine oxidase, domain N"/>
    <property type="match status" value="2"/>
</dbReference>
<dbReference type="Pfam" id="PF07833">
    <property type="entry name" value="Cu_amine_oxidN1"/>
    <property type="match status" value="1"/>
</dbReference>
<comment type="caution">
    <text evidence="3">The sequence shown here is derived from an EMBL/GenBank/DDBJ whole genome shotgun (WGS) entry which is preliminary data.</text>
</comment>
<keyword evidence="1" id="KW-0732">Signal</keyword>
<organism evidence="3 4">
    <name type="scientific">Cohnella boryungensis</name>
    <dbReference type="NCBI Taxonomy" id="768479"/>
    <lineage>
        <taxon>Bacteria</taxon>
        <taxon>Bacillati</taxon>
        <taxon>Bacillota</taxon>
        <taxon>Bacilli</taxon>
        <taxon>Bacillales</taxon>
        <taxon>Paenibacillaceae</taxon>
        <taxon>Cohnella</taxon>
    </lineage>
</organism>
<reference evidence="4" key="1">
    <citation type="journal article" date="2019" name="Int. J. Syst. Evol. Microbiol.">
        <title>The Global Catalogue of Microorganisms (GCM) 10K type strain sequencing project: providing services to taxonomists for standard genome sequencing and annotation.</title>
        <authorList>
            <consortium name="The Broad Institute Genomics Platform"/>
            <consortium name="The Broad Institute Genome Sequencing Center for Infectious Disease"/>
            <person name="Wu L."/>
            <person name="Ma J."/>
        </authorList>
    </citation>
    <scope>NUCLEOTIDE SEQUENCE [LARGE SCALE GENOMIC DNA]</scope>
    <source>
        <strain evidence="4">CGMCC 4.1641</strain>
    </source>
</reference>
<feature type="chain" id="PRO_5046163327" evidence="1">
    <location>
        <begin position="24"/>
        <end position="282"/>
    </location>
</feature>
<evidence type="ECO:0000256" key="1">
    <source>
        <dbReference type="SAM" id="SignalP"/>
    </source>
</evidence>
<evidence type="ECO:0000313" key="4">
    <source>
        <dbReference type="Proteomes" id="UP001595755"/>
    </source>
</evidence>
<dbReference type="Gene3D" id="3.30.457.10">
    <property type="entry name" value="Copper amine oxidase-like, N-terminal domain"/>
    <property type="match status" value="1"/>
</dbReference>
<dbReference type="InterPro" id="IPR036582">
    <property type="entry name" value="Mao_N_sf"/>
</dbReference>
<evidence type="ECO:0000259" key="2">
    <source>
        <dbReference type="Pfam" id="PF07833"/>
    </source>
</evidence>
<keyword evidence="4" id="KW-1185">Reference proteome</keyword>
<feature type="signal peptide" evidence="1">
    <location>
        <begin position="1"/>
        <end position="23"/>
    </location>
</feature>
<evidence type="ECO:0000313" key="3">
    <source>
        <dbReference type="EMBL" id="MFC4307173.1"/>
    </source>
</evidence>